<comment type="cofactor">
    <cofactor evidence="2">
        <name>pyridoxal 5'-phosphate</name>
        <dbReference type="ChEBI" id="CHEBI:597326"/>
    </cofactor>
</comment>
<dbReference type="OrthoDB" id="9760804at2"/>
<dbReference type="Proteomes" id="UP000298381">
    <property type="component" value="Unassembled WGS sequence"/>
</dbReference>
<comment type="caution">
    <text evidence="3">The sequence shown here is derived from an EMBL/GenBank/DDBJ whole genome shotgun (WGS) entry which is preliminary data.</text>
</comment>
<evidence type="ECO:0000313" key="3">
    <source>
        <dbReference type="EMBL" id="TFZ41422.1"/>
    </source>
</evidence>
<sequence length="740" mass="87230">MQKDLNTIRNDIQDILYQHQATMIEEASIAEIYRATCYYLRQTIGKNIYDTQKKMIDKKTNIFLSLEYFPGDLLFKHINYMNVSSDIQNALSKEIINLKSLLEEDKSIELGKSYMGIYTDSLMDSFANLKINCIGYGLLYRDGYFKQLVDENGQHEEIDDWWSRGKNWLYKKEYKYSVDIYGQVETKFQDGKYRFNQLNTSKLNIRSYDLPYISKDSEFYLKIRLFDDLNHTNRLLPKSTTQSDREEKLIQRYILVSSSLKDAIREYLTTNEYIGDFSSKFRVLLADSNLLIALPEFMRILLDEYNLEWDEAWEITQNTFTYIKLKEDYLQAEGNLLMKVLPRVWMILDEIHHRYIKKITTNNPNGEIKKESILWDGEVRLINLAKATNTKIDTINPIIAISHRKYLQFANPELFEFINESIKGDLSKDINKIESILDFVDEPDFIEEIGKIKQNHKFKLSQKIFDYYRIKINPYALFDAHIIQIDEKNRQLLETIYIINEYLRLIDNPNIDTIPKVFFIAGKADSNDVVGKLIIKLIYKLSLKINKDLTIKDKLKLFFLDDYALKSIGTLYTGIDLVQSLATPTKEKVNAFKLISMINGSLAIGSKNKYNLDFLDSTKNIIYIFGTEEREVQEIYENRSYNSQEYYYKNIALRKSIDTLNGAYGLFKPDEFKELFDLLIKFNDINLVLKDFEDYRSTRQEIDHHFLNKRKWYSKTISSIALIKEYSSDAVVKSQFDDIF</sequence>
<proteinExistence type="inferred from homology"/>
<comment type="function">
    <text evidence="2">Allosteric enzyme that catalyzes the rate-limiting step in glycogen catabolism, the phosphorolytic cleavage of glycogen to produce glucose-1-phosphate, and plays a central role in maintaining cellular and organismal glucose homeostasis.</text>
</comment>
<dbReference type="PIRSF" id="PIRSF000460">
    <property type="entry name" value="Pprylas_GlgP"/>
    <property type="match status" value="1"/>
</dbReference>
<dbReference type="PANTHER" id="PTHR11468">
    <property type="entry name" value="GLYCOGEN PHOSPHORYLASE"/>
    <property type="match status" value="1"/>
</dbReference>
<keyword evidence="4" id="KW-1185">Reference proteome</keyword>
<keyword evidence="2" id="KW-0663">Pyridoxal phosphate</keyword>
<evidence type="ECO:0000256" key="1">
    <source>
        <dbReference type="ARBA" id="ARBA00006047"/>
    </source>
</evidence>
<dbReference type="GO" id="GO:0005980">
    <property type="term" value="P:glycogen catabolic process"/>
    <property type="evidence" value="ECO:0007669"/>
    <property type="project" value="TreeGrafter"/>
</dbReference>
<dbReference type="PANTHER" id="PTHR11468:SF3">
    <property type="entry name" value="GLYCOGEN PHOSPHORYLASE, LIVER FORM"/>
    <property type="match status" value="1"/>
</dbReference>
<dbReference type="GO" id="GO:0008184">
    <property type="term" value="F:glycogen phosphorylase activity"/>
    <property type="evidence" value="ECO:0007669"/>
    <property type="project" value="InterPro"/>
</dbReference>
<accession>A0A4Z0D9B2</accession>
<evidence type="ECO:0000256" key="2">
    <source>
        <dbReference type="RuleBase" id="RU000587"/>
    </source>
</evidence>
<dbReference type="EMBL" id="SRIB01000002">
    <property type="protein sequence ID" value="TFZ41422.1"/>
    <property type="molecule type" value="Genomic_DNA"/>
</dbReference>
<keyword evidence="2" id="KW-0808">Transferase</keyword>
<comment type="similarity">
    <text evidence="1 2">Belongs to the glycogen phosphorylase family.</text>
</comment>
<organism evidence="3 4">
    <name type="scientific">Soehngenia longivitae</name>
    <dbReference type="NCBI Taxonomy" id="2562294"/>
    <lineage>
        <taxon>Bacteria</taxon>
        <taxon>Bacillati</taxon>
        <taxon>Bacillota</taxon>
        <taxon>Tissierellia</taxon>
        <taxon>Tissierellales</taxon>
        <taxon>Tissierellaceae</taxon>
        <taxon>Soehngenia</taxon>
    </lineage>
</organism>
<dbReference type="Gene3D" id="3.40.50.2000">
    <property type="entry name" value="Glycogen Phosphorylase B"/>
    <property type="match status" value="3"/>
</dbReference>
<dbReference type="GO" id="GO:0030170">
    <property type="term" value="F:pyridoxal phosphate binding"/>
    <property type="evidence" value="ECO:0007669"/>
    <property type="project" value="TreeGrafter"/>
</dbReference>
<gene>
    <name evidence="3" type="ORF">E4100_02265</name>
</gene>
<dbReference type="SUPFAM" id="SSF53756">
    <property type="entry name" value="UDP-Glycosyltransferase/glycogen phosphorylase"/>
    <property type="match status" value="1"/>
</dbReference>
<keyword evidence="2" id="KW-0119">Carbohydrate metabolism</keyword>
<protein>
    <recommendedName>
        <fullName evidence="2">Alpha-1,4 glucan phosphorylase</fullName>
        <ecNumber evidence="2">2.4.1.1</ecNumber>
    </recommendedName>
</protein>
<dbReference type="Pfam" id="PF00343">
    <property type="entry name" value="Phosphorylase"/>
    <property type="match status" value="3"/>
</dbReference>
<name>A0A4Z0D9B2_9FIRM</name>
<comment type="catalytic activity">
    <reaction evidence="2">
        <text>[(1-&gt;4)-alpha-D-glucosyl](n) + phosphate = [(1-&gt;4)-alpha-D-glucosyl](n-1) + alpha-D-glucose 1-phosphate</text>
        <dbReference type="Rhea" id="RHEA:41732"/>
        <dbReference type="Rhea" id="RHEA-COMP:9584"/>
        <dbReference type="Rhea" id="RHEA-COMP:9586"/>
        <dbReference type="ChEBI" id="CHEBI:15444"/>
        <dbReference type="ChEBI" id="CHEBI:43474"/>
        <dbReference type="ChEBI" id="CHEBI:58601"/>
        <dbReference type="EC" id="2.4.1.1"/>
    </reaction>
</comment>
<evidence type="ECO:0000313" key="4">
    <source>
        <dbReference type="Proteomes" id="UP000298381"/>
    </source>
</evidence>
<dbReference type="GO" id="GO:0005737">
    <property type="term" value="C:cytoplasm"/>
    <property type="evidence" value="ECO:0007669"/>
    <property type="project" value="TreeGrafter"/>
</dbReference>
<dbReference type="AlphaFoldDB" id="A0A4Z0D9B2"/>
<dbReference type="EC" id="2.4.1.1" evidence="2"/>
<dbReference type="InterPro" id="IPR000811">
    <property type="entry name" value="Glyco_trans_35"/>
</dbReference>
<keyword evidence="2" id="KW-0328">Glycosyltransferase</keyword>
<dbReference type="RefSeq" id="WP_135270410.1">
    <property type="nucleotide sequence ID" value="NZ_SRIB01000002.1"/>
</dbReference>
<reference evidence="3 4" key="1">
    <citation type="submission" date="2019-03" db="EMBL/GenBank/DDBJ databases">
        <title>Draft genome sequence data and analysis of a Fermenting Bacterium, Soehngenia longevitae strain 1933PT, isolated from petroleum reservoir in Azerbaijan.</title>
        <authorList>
            <person name="Grouzdev D.S."/>
            <person name="Bidzhieva S.K."/>
            <person name="Sokolova D.S."/>
            <person name="Tourova T.P."/>
            <person name="Poltaraus A.B."/>
            <person name="Nazina T.N."/>
        </authorList>
    </citation>
    <scope>NUCLEOTIDE SEQUENCE [LARGE SCALE GENOMIC DNA]</scope>
    <source>
        <strain evidence="3 4">1933P</strain>
    </source>
</reference>